<dbReference type="PROSITE" id="PS50053">
    <property type="entry name" value="UBIQUITIN_2"/>
    <property type="match status" value="1"/>
</dbReference>
<dbReference type="Gene3D" id="3.10.20.90">
    <property type="entry name" value="Phosphatidylinositol 3-kinase Catalytic Subunit, Chain A, domain 1"/>
    <property type="match status" value="1"/>
</dbReference>
<comment type="subcellular location">
    <subcellularLocation>
        <location evidence="1">Cytoplasm</location>
        <location evidence="1">Cytosol</location>
    </subcellularLocation>
</comment>
<evidence type="ECO:0000313" key="4">
    <source>
        <dbReference type="Proteomes" id="UP000695000"/>
    </source>
</evidence>
<dbReference type="Pfam" id="PF00240">
    <property type="entry name" value="ubiquitin"/>
    <property type="match status" value="1"/>
</dbReference>
<evidence type="ECO:0000256" key="1">
    <source>
        <dbReference type="ARBA" id="ARBA00004514"/>
    </source>
</evidence>
<dbReference type="InterPro" id="IPR029071">
    <property type="entry name" value="Ubiquitin-like_domsf"/>
</dbReference>
<accession>A0ABM1N5J1</accession>
<sequence length="130" mass="15038">MKIFVKVLRGDGCVVEVSERAKIVELKKKIEMELKVAASQQTLVYMGKTLVDEKSLDFYPKIKDGAKVHLIVKKPESLHLLLDRFLMKYYSQEQTKMILDEFMRDFSAKVESLSLDDLERIATSYLSEES</sequence>
<evidence type="ECO:0000313" key="5">
    <source>
        <dbReference type="RefSeq" id="XP_017782091.1"/>
    </source>
</evidence>
<proteinExistence type="predicted"/>
<dbReference type="RefSeq" id="XP_017782091.1">
    <property type="nucleotide sequence ID" value="XM_017926602.1"/>
</dbReference>
<protein>
    <submittedName>
        <fullName evidence="5">Uncharacterized protein LOC108566616</fullName>
    </submittedName>
</protein>
<dbReference type="PANTHER" id="PTHR46555:SF1">
    <property type="entry name" value="UBIQUITIN-LIKE PROTEIN 4A"/>
    <property type="match status" value="1"/>
</dbReference>
<keyword evidence="2" id="KW-0963">Cytoplasm</keyword>
<reference evidence="5" key="1">
    <citation type="submission" date="2025-08" db="UniProtKB">
        <authorList>
            <consortium name="RefSeq"/>
        </authorList>
    </citation>
    <scope>IDENTIFICATION</scope>
    <source>
        <tissue evidence="5">Whole Larva</tissue>
    </source>
</reference>
<dbReference type="GeneID" id="108566616"/>
<dbReference type="Proteomes" id="UP000695000">
    <property type="component" value="Unplaced"/>
</dbReference>
<keyword evidence="4" id="KW-1185">Reference proteome</keyword>
<name>A0ABM1N5J1_NICVS</name>
<feature type="domain" description="Ubiquitin-like" evidence="3">
    <location>
        <begin position="1"/>
        <end position="77"/>
    </location>
</feature>
<evidence type="ECO:0000256" key="2">
    <source>
        <dbReference type="ARBA" id="ARBA00022490"/>
    </source>
</evidence>
<dbReference type="SUPFAM" id="SSF54236">
    <property type="entry name" value="Ubiquitin-like"/>
    <property type="match status" value="1"/>
</dbReference>
<dbReference type="InterPro" id="IPR000626">
    <property type="entry name" value="Ubiquitin-like_dom"/>
</dbReference>
<dbReference type="PANTHER" id="PTHR46555">
    <property type="entry name" value="UBIQUITIN-LIKE PROTEIN 4A"/>
    <property type="match status" value="1"/>
</dbReference>
<dbReference type="InterPro" id="IPR047154">
    <property type="entry name" value="UBL4A-like"/>
</dbReference>
<evidence type="ECO:0000259" key="3">
    <source>
        <dbReference type="PROSITE" id="PS50053"/>
    </source>
</evidence>
<organism evidence="4 5">
    <name type="scientific">Nicrophorus vespilloides</name>
    <name type="common">Boreal carrion beetle</name>
    <dbReference type="NCBI Taxonomy" id="110193"/>
    <lineage>
        <taxon>Eukaryota</taxon>
        <taxon>Metazoa</taxon>
        <taxon>Ecdysozoa</taxon>
        <taxon>Arthropoda</taxon>
        <taxon>Hexapoda</taxon>
        <taxon>Insecta</taxon>
        <taxon>Pterygota</taxon>
        <taxon>Neoptera</taxon>
        <taxon>Endopterygota</taxon>
        <taxon>Coleoptera</taxon>
        <taxon>Polyphaga</taxon>
        <taxon>Staphyliniformia</taxon>
        <taxon>Silphidae</taxon>
        <taxon>Nicrophorinae</taxon>
        <taxon>Nicrophorus</taxon>
    </lineage>
</organism>
<gene>
    <name evidence="5" type="primary">LOC108566616</name>
</gene>
<dbReference type="SMART" id="SM00213">
    <property type="entry name" value="UBQ"/>
    <property type="match status" value="1"/>
</dbReference>